<proteinExistence type="predicted"/>
<dbReference type="KEGG" id="osu:NT6N_27280"/>
<sequence length="673" mass="73453">MIKKLNLIFLTTLLSLTALIAGEQVQGPYFQITSADSSLDSFPLKASKARVSISGTIAQVELRQTYANTGGHPIEAVYVFPGSTGSAMHGMEMKIGEKVIVAKIAERNKARAAYEKAKSENKTASLLEQQRPNVFQMNVANILPGDEVEVLLRYSEHLKSTDGQYAFVMPTVVGPRYGNGSSADSQSSDWVANPYLQPGTATSTEFEFTMDLRTGLPLKQVLCTTHSSPIKYLGKQHASLVINSSTDATCMNRDIIVRYRLADEKVESGILLHQAEEKGGENFFLVDIEPPARVKPEHIPARDYLFVLDVSGSMNGFPLETARKLLVKLADQLRPTDTFNVLLFAGNSQTLSQRPLVASEDNIEKALSFMRYHSRRGSGGTELIKALKRAVNMPGSEDKSRSIVVVTDGFVDFEADAFDLVRNSRGQANVFCFGIGSSVNRHLVEGIANAGGGEAFVVTTPSEAPDTARRFREYIESPVLTNVKLETRGFDATELQPTSISDVFANRPITVIGKWKGIAEGQLILTGITGGGENYRQVIDIADTASKGMHNPALRSLWARERVRELSDYAKLRNDPDRHSETVQEVTNLGLTYSLLTPYTSFIAVNETVRPIDEPAQTVKHASPLPKGVSAKAVPSNSVPMVKGGSVPEPGSSVLFIVSLVTLLMMRVRRCPV</sequence>
<dbReference type="InterPro" id="IPR002035">
    <property type="entry name" value="VWF_A"/>
</dbReference>
<reference evidence="4" key="1">
    <citation type="submission" date="2024-07" db="EMBL/GenBank/DDBJ databases">
        <title>Complete genome sequence of Verrucomicrobiaceae bacterium NT6N.</title>
        <authorList>
            <person name="Huang C."/>
            <person name="Takami H."/>
            <person name="Hamasaki K."/>
        </authorList>
    </citation>
    <scope>NUCLEOTIDE SEQUENCE</scope>
    <source>
        <strain evidence="4">NT6N</strain>
    </source>
</reference>
<protein>
    <submittedName>
        <fullName evidence="4">Inter-alpha-trypsin inhibitor domain-containing protein</fullName>
    </submittedName>
</protein>
<dbReference type="PROSITE" id="PS51468">
    <property type="entry name" value="VIT"/>
    <property type="match status" value="1"/>
</dbReference>
<dbReference type="PANTHER" id="PTHR45737:SF6">
    <property type="entry name" value="VON WILLEBRAND FACTOR A DOMAIN-CONTAINING PROTEIN 5A"/>
    <property type="match status" value="1"/>
</dbReference>
<dbReference type="AlphaFoldDB" id="A0AAT9FNY0"/>
<dbReference type="InterPro" id="IPR013694">
    <property type="entry name" value="VIT"/>
</dbReference>
<evidence type="ECO:0000259" key="2">
    <source>
        <dbReference type="PROSITE" id="PS50234"/>
    </source>
</evidence>
<evidence type="ECO:0000259" key="3">
    <source>
        <dbReference type="PROSITE" id="PS51468"/>
    </source>
</evidence>
<keyword evidence="1" id="KW-0732">Signal</keyword>
<feature type="signal peptide" evidence="1">
    <location>
        <begin position="1"/>
        <end position="20"/>
    </location>
</feature>
<dbReference type="EMBL" id="AP026866">
    <property type="protein sequence ID" value="BDS07688.1"/>
    <property type="molecule type" value="Genomic_DNA"/>
</dbReference>
<dbReference type="SUPFAM" id="SSF53300">
    <property type="entry name" value="vWA-like"/>
    <property type="match status" value="1"/>
</dbReference>
<organism evidence="4">
    <name type="scientific">Oceaniferula spumae</name>
    <dbReference type="NCBI Taxonomy" id="2979115"/>
    <lineage>
        <taxon>Bacteria</taxon>
        <taxon>Pseudomonadati</taxon>
        <taxon>Verrucomicrobiota</taxon>
        <taxon>Verrucomicrobiia</taxon>
        <taxon>Verrucomicrobiales</taxon>
        <taxon>Verrucomicrobiaceae</taxon>
        <taxon>Oceaniferula</taxon>
    </lineage>
</organism>
<dbReference type="SMART" id="SM00609">
    <property type="entry name" value="VIT"/>
    <property type="match status" value="1"/>
</dbReference>
<dbReference type="SMART" id="SM00327">
    <property type="entry name" value="VWA"/>
    <property type="match status" value="1"/>
</dbReference>
<feature type="domain" description="VIT" evidence="3">
    <location>
        <begin position="28"/>
        <end position="156"/>
    </location>
</feature>
<feature type="domain" description="VWFA" evidence="2">
    <location>
        <begin position="303"/>
        <end position="483"/>
    </location>
</feature>
<accession>A0AAT9FNY0</accession>
<dbReference type="PROSITE" id="PS50234">
    <property type="entry name" value="VWFA"/>
    <property type="match status" value="1"/>
</dbReference>
<dbReference type="Gene3D" id="3.40.50.410">
    <property type="entry name" value="von Willebrand factor, type A domain"/>
    <property type="match status" value="1"/>
</dbReference>
<evidence type="ECO:0000256" key="1">
    <source>
        <dbReference type="SAM" id="SignalP"/>
    </source>
</evidence>
<evidence type="ECO:0000313" key="4">
    <source>
        <dbReference type="EMBL" id="BDS07688.1"/>
    </source>
</evidence>
<name>A0AAT9FNY0_9BACT</name>
<gene>
    <name evidence="4" type="ORF">NT6N_27280</name>
</gene>
<feature type="chain" id="PRO_5043669673" evidence="1">
    <location>
        <begin position="21"/>
        <end position="673"/>
    </location>
</feature>
<dbReference type="InterPro" id="IPR036465">
    <property type="entry name" value="vWFA_dom_sf"/>
</dbReference>
<dbReference type="PANTHER" id="PTHR45737">
    <property type="entry name" value="VON WILLEBRAND FACTOR A DOMAIN-CONTAINING PROTEIN 5A"/>
    <property type="match status" value="1"/>
</dbReference>
<dbReference type="Pfam" id="PF13768">
    <property type="entry name" value="VWA_3"/>
    <property type="match status" value="1"/>
</dbReference>
<dbReference type="Pfam" id="PF08487">
    <property type="entry name" value="VIT"/>
    <property type="match status" value="1"/>
</dbReference>